<organism evidence="1 2">
    <name type="scientific">Gomphillus americanus</name>
    <dbReference type="NCBI Taxonomy" id="1940652"/>
    <lineage>
        <taxon>Eukaryota</taxon>
        <taxon>Fungi</taxon>
        <taxon>Dikarya</taxon>
        <taxon>Ascomycota</taxon>
        <taxon>Pezizomycotina</taxon>
        <taxon>Lecanoromycetes</taxon>
        <taxon>OSLEUM clade</taxon>
        <taxon>Ostropomycetidae</taxon>
        <taxon>Ostropales</taxon>
        <taxon>Graphidaceae</taxon>
        <taxon>Gomphilloideae</taxon>
        <taxon>Gomphillus</taxon>
    </lineage>
</organism>
<reference evidence="1" key="1">
    <citation type="submission" date="2021-03" db="EMBL/GenBank/DDBJ databases">
        <authorList>
            <person name="Tagirdzhanova G."/>
        </authorList>
    </citation>
    <scope>NUCLEOTIDE SEQUENCE</scope>
</reference>
<dbReference type="Proteomes" id="UP000664169">
    <property type="component" value="Unassembled WGS sequence"/>
</dbReference>
<dbReference type="EMBL" id="CAJPDQ010000022">
    <property type="protein sequence ID" value="CAF9924840.1"/>
    <property type="molecule type" value="Genomic_DNA"/>
</dbReference>
<evidence type="ECO:0000313" key="1">
    <source>
        <dbReference type="EMBL" id="CAF9924840.1"/>
    </source>
</evidence>
<proteinExistence type="predicted"/>
<evidence type="ECO:0000313" key="2">
    <source>
        <dbReference type="Proteomes" id="UP000664169"/>
    </source>
</evidence>
<protein>
    <submittedName>
        <fullName evidence="1">Uncharacterized protein</fullName>
    </submittedName>
</protein>
<accession>A0A8H3FJG1</accession>
<gene>
    <name evidence="1" type="ORF">GOMPHAMPRED_003727</name>
</gene>
<keyword evidence="2" id="KW-1185">Reference proteome</keyword>
<name>A0A8H3FJG1_9LECA</name>
<comment type="caution">
    <text evidence="1">The sequence shown here is derived from an EMBL/GenBank/DDBJ whole genome shotgun (WGS) entry which is preliminary data.</text>
</comment>
<dbReference type="AlphaFoldDB" id="A0A8H3FJG1"/>
<sequence>MAFKGDVRTLKDKGLGSGLLNPWNGPQYFLDEKGESAISSATLASAACILHAVFVTGKNPKIDRINYLLHSSRSVDVRELTIQEELEEAQKEKKQPLIRRLILPQIRDPHYQLEPTEWPVSAGDVGLPFIGKSFSDVFAAWVGSDEACLEKKVSPYRYVKGTTSNKSTNTFLVLDDETFSESSDEKATAIVAYLKSGQSEEKEVQVVRCELAATLRLMTFMDAEIGPIDLNYVKENVASKDGILRFKDYDGWAGPGGWGEKEVLAGKGPMAGFKAGLKDNVSAF</sequence>